<reference evidence="7 8" key="1">
    <citation type="submission" date="2021-06" db="EMBL/GenBank/DDBJ databases">
        <title>Caerostris darwini draft genome.</title>
        <authorList>
            <person name="Kono N."/>
            <person name="Arakawa K."/>
        </authorList>
    </citation>
    <scope>NUCLEOTIDE SEQUENCE [LARGE SCALE GENOMIC DNA]</scope>
</reference>
<keyword evidence="2" id="KW-0677">Repeat</keyword>
<dbReference type="SUPFAM" id="SSF57716">
    <property type="entry name" value="Glucocorticoid receptor-like (DNA-binding domain)"/>
    <property type="match status" value="2"/>
</dbReference>
<dbReference type="GO" id="GO:0046872">
    <property type="term" value="F:metal ion binding"/>
    <property type="evidence" value="ECO:0007669"/>
    <property type="project" value="UniProtKB-KW"/>
</dbReference>
<protein>
    <submittedName>
        <fullName evidence="7">LIM domain transcription factor LMO4-B</fullName>
    </submittedName>
</protein>
<sequence length="157" mass="18287">MALHCATNESKQVDESEVSWQLNERGQYSELPSYPIRIRNWNHIKISNAVKEWMDPQYRKAQYCWDCGETIRDKYLLYALDRYWHTACLKCSICRITLADAGSSCYTRAGLILCRDDYLSQKTNSSVKLINEAFNYFTELPAVFFSSSLWGRSRAVV</sequence>
<evidence type="ECO:0000256" key="3">
    <source>
        <dbReference type="ARBA" id="ARBA00022833"/>
    </source>
</evidence>
<dbReference type="AlphaFoldDB" id="A0AAV4RB60"/>
<proteinExistence type="predicted"/>
<keyword evidence="3 5" id="KW-0862">Zinc</keyword>
<gene>
    <name evidence="7" type="primary">lmo4-b</name>
    <name evidence="7" type="ORF">CDAR_473491</name>
</gene>
<dbReference type="Proteomes" id="UP001054837">
    <property type="component" value="Unassembled WGS sequence"/>
</dbReference>
<name>A0AAV4RB60_9ARAC</name>
<evidence type="ECO:0000313" key="8">
    <source>
        <dbReference type="Proteomes" id="UP001054837"/>
    </source>
</evidence>
<evidence type="ECO:0000313" key="7">
    <source>
        <dbReference type="EMBL" id="GIY18269.1"/>
    </source>
</evidence>
<dbReference type="PROSITE" id="PS00478">
    <property type="entry name" value="LIM_DOMAIN_1"/>
    <property type="match status" value="1"/>
</dbReference>
<organism evidence="7 8">
    <name type="scientific">Caerostris darwini</name>
    <dbReference type="NCBI Taxonomy" id="1538125"/>
    <lineage>
        <taxon>Eukaryota</taxon>
        <taxon>Metazoa</taxon>
        <taxon>Ecdysozoa</taxon>
        <taxon>Arthropoda</taxon>
        <taxon>Chelicerata</taxon>
        <taxon>Arachnida</taxon>
        <taxon>Araneae</taxon>
        <taxon>Araneomorphae</taxon>
        <taxon>Entelegynae</taxon>
        <taxon>Araneoidea</taxon>
        <taxon>Araneidae</taxon>
        <taxon>Caerostris</taxon>
    </lineage>
</organism>
<comment type="caution">
    <text evidence="7">The sequence shown here is derived from an EMBL/GenBank/DDBJ whole genome shotgun (WGS) entry which is preliminary data.</text>
</comment>
<evidence type="ECO:0000256" key="2">
    <source>
        <dbReference type="ARBA" id="ARBA00022737"/>
    </source>
</evidence>
<dbReference type="EMBL" id="BPLQ01005877">
    <property type="protein sequence ID" value="GIY18269.1"/>
    <property type="molecule type" value="Genomic_DNA"/>
</dbReference>
<feature type="domain" description="LIM zinc-binding" evidence="6">
    <location>
        <begin position="62"/>
        <end position="124"/>
    </location>
</feature>
<dbReference type="Pfam" id="PF00412">
    <property type="entry name" value="LIM"/>
    <property type="match status" value="1"/>
</dbReference>
<dbReference type="PANTHER" id="PTHR45787">
    <property type="entry name" value="LD11652P"/>
    <property type="match status" value="1"/>
</dbReference>
<dbReference type="Gene3D" id="2.10.110.10">
    <property type="entry name" value="Cysteine Rich Protein"/>
    <property type="match status" value="1"/>
</dbReference>
<dbReference type="InterPro" id="IPR050945">
    <property type="entry name" value="LMO_RBTN_TF"/>
</dbReference>
<evidence type="ECO:0000259" key="6">
    <source>
        <dbReference type="PROSITE" id="PS50023"/>
    </source>
</evidence>
<keyword evidence="8" id="KW-1185">Reference proteome</keyword>
<dbReference type="InterPro" id="IPR001781">
    <property type="entry name" value="Znf_LIM"/>
</dbReference>
<dbReference type="PROSITE" id="PS50023">
    <property type="entry name" value="LIM_DOMAIN_2"/>
    <property type="match status" value="1"/>
</dbReference>
<keyword evidence="1 5" id="KW-0479">Metal-binding</keyword>
<evidence type="ECO:0000256" key="4">
    <source>
        <dbReference type="ARBA" id="ARBA00023038"/>
    </source>
</evidence>
<accession>A0AAV4RB60</accession>
<evidence type="ECO:0000256" key="1">
    <source>
        <dbReference type="ARBA" id="ARBA00022723"/>
    </source>
</evidence>
<evidence type="ECO:0000256" key="5">
    <source>
        <dbReference type="PROSITE-ProRule" id="PRU00125"/>
    </source>
</evidence>
<dbReference type="PANTHER" id="PTHR45787:SF13">
    <property type="entry name" value="LD11652P"/>
    <property type="match status" value="1"/>
</dbReference>
<dbReference type="SMART" id="SM00132">
    <property type="entry name" value="LIM"/>
    <property type="match status" value="1"/>
</dbReference>
<keyword evidence="4 5" id="KW-0440">LIM domain</keyword>